<dbReference type="EMBL" id="MN739396">
    <property type="protein sequence ID" value="QHT02656.1"/>
    <property type="molecule type" value="Genomic_DNA"/>
</dbReference>
<dbReference type="SUPFAM" id="SSF69000">
    <property type="entry name" value="FAD-dependent thiol oxidase"/>
    <property type="match status" value="1"/>
</dbReference>
<keyword evidence="7" id="KW-0812">Transmembrane</keyword>
<dbReference type="GO" id="GO:0005739">
    <property type="term" value="C:mitochondrion"/>
    <property type="evidence" value="ECO:0007669"/>
    <property type="project" value="TreeGrafter"/>
</dbReference>
<evidence type="ECO:0000259" key="8">
    <source>
        <dbReference type="PROSITE" id="PS51324"/>
    </source>
</evidence>
<feature type="transmembrane region" description="Helical" evidence="7">
    <location>
        <begin position="114"/>
        <end position="132"/>
    </location>
</feature>
<dbReference type="InterPro" id="IPR036774">
    <property type="entry name" value="ERV/ALR_sulphydryl_oxid_sf"/>
</dbReference>
<sequence>MNPKFWGPHGWIFLHVVTMNYPKDPNNQDKTLYRNFFSSLKRVLPCEKCAYHYYEHIKDDPIEPALESRDTLVRWLIKIHNKVNEDLGKPQYTYEQVIEEYKYKMINMDRDETLIYKVIIGALLLFILYKHFKK</sequence>
<evidence type="ECO:0000256" key="7">
    <source>
        <dbReference type="SAM" id="Phobius"/>
    </source>
</evidence>
<keyword evidence="6" id="KW-1015">Disulfide bond</keyword>
<name>A0A6C0CD37_9ZZZZ</name>
<dbReference type="InterPro" id="IPR017905">
    <property type="entry name" value="ERV/ALR_sulphydryl_oxidase"/>
</dbReference>
<reference evidence="9" key="1">
    <citation type="journal article" date="2020" name="Nature">
        <title>Giant virus diversity and host interactions through global metagenomics.</title>
        <authorList>
            <person name="Schulz F."/>
            <person name="Roux S."/>
            <person name="Paez-Espino D."/>
            <person name="Jungbluth S."/>
            <person name="Walsh D.A."/>
            <person name="Denef V.J."/>
            <person name="McMahon K.D."/>
            <person name="Konstantinidis K.T."/>
            <person name="Eloe-Fadrosh E.A."/>
            <person name="Kyrpides N.C."/>
            <person name="Woyke T."/>
        </authorList>
    </citation>
    <scope>NUCLEOTIDE SEQUENCE</scope>
    <source>
        <strain evidence="9">GVMAG-M-3300020595-32</strain>
    </source>
</reference>
<keyword evidence="7" id="KW-0472">Membrane</keyword>
<evidence type="ECO:0000313" key="9">
    <source>
        <dbReference type="EMBL" id="QHT02656.1"/>
    </source>
</evidence>
<protein>
    <recommendedName>
        <fullName evidence="2">thiol oxidase</fullName>
        <ecNumber evidence="2">1.8.3.2</ecNumber>
    </recommendedName>
</protein>
<feature type="domain" description="ERV/ALR sulfhydryl oxidase" evidence="8">
    <location>
        <begin position="1"/>
        <end position="101"/>
    </location>
</feature>
<dbReference type="PANTHER" id="PTHR12645:SF0">
    <property type="entry name" value="FAD-LINKED SULFHYDRYL OXIDASE ALR"/>
    <property type="match status" value="1"/>
</dbReference>
<dbReference type="GO" id="GO:0016971">
    <property type="term" value="F:flavin-dependent sulfhydryl oxidase activity"/>
    <property type="evidence" value="ECO:0007669"/>
    <property type="project" value="InterPro"/>
</dbReference>
<evidence type="ECO:0000256" key="4">
    <source>
        <dbReference type="ARBA" id="ARBA00022827"/>
    </source>
</evidence>
<proteinExistence type="predicted"/>
<keyword evidence="3" id="KW-0285">Flavoprotein</keyword>
<dbReference type="GO" id="GO:0050660">
    <property type="term" value="F:flavin adenine dinucleotide binding"/>
    <property type="evidence" value="ECO:0007669"/>
    <property type="project" value="TreeGrafter"/>
</dbReference>
<evidence type="ECO:0000256" key="1">
    <source>
        <dbReference type="ARBA" id="ARBA00001974"/>
    </source>
</evidence>
<dbReference type="Gene3D" id="1.20.120.310">
    <property type="entry name" value="ERV/ALR sulfhydryl oxidase domain"/>
    <property type="match status" value="1"/>
</dbReference>
<dbReference type="PANTHER" id="PTHR12645">
    <property type="entry name" value="ALR/ERV"/>
    <property type="match status" value="1"/>
</dbReference>
<evidence type="ECO:0000256" key="2">
    <source>
        <dbReference type="ARBA" id="ARBA00012512"/>
    </source>
</evidence>
<evidence type="ECO:0000256" key="5">
    <source>
        <dbReference type="ARBA" id="ARBA00023002"/>
    </source>
</evidence>
<dbReference type="PROSITE" id="PS51324">
    <property type="entry name" value="ERV_ALR"/>
    <property type="match status" value="1"/>
</dbReference>
<evidence type="ECO:0000256" key="6">
    <source>
        <dbReference type="ARBA" id="ARBA00023157"/>
    </source>
</evidence>
<dbReference type="InterPro" id="IPR039799">
    <property type="entry name" value="ALR/ERV"/>
</dbReference>
<organism evidence="9">
    <name type="scientific">viral metagenome</name>
    <dbReference type="NCBI Taxonomy" id="1070528"/>
    <lineage>
        <taxon>unclassified sequences</taxon>
        <taxon>metagenomes</taxon>
        <taxon>organismal metagenomes</taxon>
    </lineage>
</organism>
<keyword evidence="5" id="KW-0560">Oxidoreductase</keyword>
<dbReference type="Pfam" id="PF04777">
    <property type="entry name" value="Evr1_Alr"/>
    <property type="match status" value="1"/>
</dbReference>
<keyword evidence="7" id="KW-1133">Transmembrane helix</keyword>
<evidence type="ECO:0000256" key="3">
    <source>
        <dbReference type="ARBA" id="ARBA00022630"/>
    </source>
</evidence>
<comment type="cofactor">
    <cofactor evidence="1">
        <name>FAD</name>
        <dbReference type="ChEBI" id="CHEBI:57692"/>
    </cofactor>
</comment>
<accession>A0A6C0CD37</accession>
<dbReference type="AlphaFoldDB" id="A0A6C0CD37"/>
<keyword evidence="4" id="KW-0274">FAD</keyword>
<dbReference type="EC" id="1.8.3.2" evidence="2"/>